<dbReference type="KEGG" id="paeb:NCGM1900_4276"/>
<dbReference type="PANTHER" id="PTHR37285:SF5">
    <property type="entry name" value="SPORE WALL MATURATION PROTEIN DIT1"/>
    <property type="match status" value="1"/>
</dbReference>
<reference evidence="5 10" key="6">
    <citation type="submission" date="2019-01" db="EMBL/GenBank/DDBJ databases">
        <title>The Pseudomonas aeruginosa pan-genome provides new insights on its population structure, horizontal gene transfer and pathogenicity.</title>
        <authorList>
            <person name="Freschi L."/>
            <person name="Vincent A.T."/>
            <person name="Jeukens J."/>
            <person name="Emond-Rheault J.-G."/>
            <person name="Kukavica-Ibrulj I."/>
            <person name="Dupont M.-J."/>
            <person name="Charette S.J."/>
            <person name="Boyle B."/>
            <person name="Levesque R.C."/>
        </authorList>
    </citation>
    <scope>NUCLEOTIDE SEQUENCE [LARGE SCALE GENOMIC DNA]</scope>
    <source>
        <strain evidence="5 10">PA-W36</strain>
    </source>
</reference>
<reference evidence="2" key="7">
    <citation type="submission" date="2020-01" db="EMBL/GenBank/DDBJ databases">
        <title>Bacteria Cultured from War Wounds Associated with the Conflict in Eastern Ukraine.</title>
        <authorList>
            <person name="Snesrud E."/>
            <person name="Galac M.R."/>
            <person name="Mc Gann P."/>
            <person name="Valentine K."/>
            <person name="Viacheslav K."/>
        </authorList>
    </citation>
    <scope>NUCLEOTIDE SEQUENCE</scope>
    <source>
        <strain evidence="2">VNMU148</strain>
    </source>
</reference>
<dbReference type="PIRSF" id="PIRSF037196">
    <property type="entry name" value="Pyoverdine_chromoph_PvcA"/>
    <property type="match status" value="1"/>
</dbReference>
<dbReference type="Pfam" id="PF05141">
    <property type="entry name" value="DIT1_PvcA"/>
    <property type="match status" value="1"/>
</dbReference>
<dbReference type="EMBL" id="CVVU01000225">
    <property type="protein sequence ID" value="CRP50735.1"/>
    <property type="molecule type" value="Genomic_DNA"/>
</dbReference>
<reference evidence="5 10" key="4">
    <citation type="submission" date="2017-08" db="EMBL/GenBank/DDBJ databases">
        <authorList>
            <person name="Feschi L."/>
            <person name="Jeukens J."/>
            <person name="Emond-Rheault J.-G."/>
            <person name="Kukavica-Ibrulj I."/>
            <person name="Boyle B."/>
            <person name="Levesque R.C."/>
        </authorList>
    </citation>
    <scope>NUCLEOTIDE SEQUENCE [LARGE SCALE GENOMIC DNA]</scope>
    <source>
        <strain evidence="5 10">PA-W36</strain>
    </source>
</reference>
<evidence type="ECO:0000313" key="3">
    <source>
        <dbReference type="EMBL" id="OTI56999.1"/>
    </source>
</evidence>
<dbReference type="InterPro" id="IPR007817">
    <property type="entry name" value="Isocyanide_synthase_DIT1"/>
</dbReference>
<reference evidence="7" key="2">
    <citation type="submission" date="2015-06" db="EMBL/GenBank/DDBJ databases">
        <authorList>
            <person name="Radhakrishnan Rajesh"/>
            <person name="Underwood Anthony"/>
            <person name="Al-Shahib Ali"/>
        </authorList>
    </citation>
    <scope>NUCLEOTIDE SEQUENCE [LARGE SCALE GENOMIC DNA]</scope>
    <source>
        <strain evidence="7">P19_London_7_VIM_2_05_10</strain>
    </source>
</reference>
<dbReference type="EMBL" id="NFFZ01000019">
    <property type="protein sequence ID" value="OTI56999.1"/>
    <property type="molecule type" value="Genomic_DNA"/>
</dbReference>
<reference evidence="4 9" key="5">
    <citation type="submission" date="2018-07" db="EMBL/GenBank/DDBJ databases">
        <title>Mechanisms of high-level aminoglycoside resistance among Gram-negative pathogens in Brazil.</title>
        <authorList>
            <person name="Ballaben A.S."/>
            <person name="Darini A.L.C."/>
            <person name="Doi Y."/>
        </authorList>
    </citation>
    <scope>NUCLEOTIDE SEQUENCE [LARGE SCALE GENOMIC DNA]</scope>
    <source>
        <strain evidence="4 9">B2-305</strain>
    </source>
</reference>
<dbReference type="InterPro" id="IPR017133">
    <property type="entry name" value="PvcA"/>
</dbReference>
<reference evidence="6" key="8">
    <citation type="submission" date="2023-06" db="EMBL/GenBank/DDBJ databases">
        <authorList>
            <consortium name="Clinical and Environmental Microbiology Branch: Whole genome sequencing antimicrobial resistance pathogens in the healthcare setting"/>
        </authorList>
    </citation>
    <scope>NUCLEOTIDE SEQUENCE</scope>
    <source>
        <strain evidence="6">2021CK-01020</strain>
    </source>
</reference>
<evidence type="ECO:0000313" key="11">
    <source>
        <dbReference type="Proteomes" id="UP000644192"/>
    </source>
</evidence>
<dbReference type="PANTHER" id="PTHR37285">
    <property type="entry name" value="SPORE WALL MATURATION PROTEIN DIT1"/>
    <property type="match status" value="1"/>
</dbReference>
<evidence type="ECO:0000313" key="5">
    <source>
        <dbReference type="EMBL" id="RPM14205.1"/>
    </source>
</evidence>
<dbReference type="RefSeq" id="WP_003089256.1">
    <property type="nucleotide sequence ID" value="NZ_AP014622.1"/>
</dbReference>
<evidence type="ECO:0000313" key="6">
    <source>
        <dbReference type="EMBL" id="WOS81172.1"/>
    </source>
</evidence>
<dbReference type="Proteomes" id="UP001297540">
    <property type="component" value="Chromosome"/>
</dbReference>
<dbReference type="EMBL" id="CP136986">
    <property type="protein sequence ID" value="WOS81172.1"/>
    <property type="molecule type" value="Genomic_DNA"/>
</dbReference>
<accession>A0A072ZMQ5</accession>
<dbReference type="Proteomes" id="UP000194857">
    <property type="component" value="Unassembled WGS sequence"/>
</dbReference>
<evidence type="ECO:0000313" key="4">
    <source>
        <dbReference type="EMBL" id="RCI74316.1"/>
    </source>
</evidence>
<evidence type="ECO:0000313" key="7">
    <source>
        <dbReference type="Proteomes" id="UP000045039"/>
    </source>
</evidence>
<dbReference type="Proteomes" id="UP000644192">
    <property type="component" value="Unassembled WGS sequence"/>
</dbReference>
<dbReference type="Gene3D" id="3.30.60.140">
    <property type="match status" value="1"/>
</dbReference>
<dbReference type="EMBL" id="NSNE01000009">
    <property type="protein sequence ID" value="RPM14205.1"/>
    <property type="molecule type" value="Genomic_DNA"/>
</dbReference>
<reference evidence="1" key="1">
    <citation type="submission" date="2015-06" db="EMBL/GenBank/DDBJ databases">
        <authorList>
            <person name="Radhakrishnan R."/>
            <person name="Underwood A."/>
            <person name="Al-Shahib A."/>
        </authorList>
    </citation>
    <scope>NUCLEOTIDE SEQUENCE</scope>
    <source>
        <strain evidence="1">P19_London_7_VIM_2_05_10</strain>
    </source>
</reference>
<proteinExistence type="predicted"/>
<dbReference type="EMBL" id="WXZT01000033">
    <property type="protein sequence ID" value="MZZ16745.1"/>
    <property type="molecule type" value="Genomic_DNA"/>
</dbReference>
<dbReference type="Proteomes" id="UP000284767">
    <property type="component" value="Unassembled WGS sequence"/>
</dbReference>
<evidence type="ECO:0000313" key="1">
    <source>
        <dbReference type="EMBL" id="CRP50735.1"/>
    </source>
</evidence>
<accession>A0A1S1CAJ1</accession>
<dbReference type="AlphaFoldDB" id="A0A072ZMQ5"/>
<sequence length="328" mass="37193">MYAIAEDTLPARVLKELLLYRRRYPEHRQSASEADEIRRIEQVQLPRIAAFIEAGEPIEFVLPAFPAKSPNPGKVLDSRPDMAERLSLSFLNHLCQRIQLFYAPGAKITVCSDGRVFGDLVRIGDAHISAYQDALRLMIEEIGATHIGVFNLEDVRAFEAQRDNHEQLRQLLIDGYAEPLESIRETLLASEEGLLLYRAITRFLYEDGLTPDYQGSKTALQRDAKERAYGVIQRSWAWGALLADQFPRAIRLSIHPQPADSLKFGIHMMPTRDDWLTPWHGVAVNTEDRFVLMKRSEVLELGGELVQINGQPSHYRLPARAARRAAVA</sequence>
<dbReference type="Proteomes" id="UP000045039">
    <property type="component" value="Unassembled WGS sequence"/>
</dbReference>
<gene>
    <name evidence="2" type="primary">pvcA</name>
    <name evidence="3" type="ORF">CAZ10_28250</name>
    <name evidence="4" type="ORF">DT376_13660</name>
    <name evidence="2" type="ORF">GUL26_31245</name>
    <name evidence="5" type="ORF">IPC1295_16445</name>
    <name evidence="6" type="ORF">L4V69_19000</name>
    <name evidence="1" type="ORF">PAERUG_P19_London_7_VIM_2_05_10_04675</name>
</gene>
<protein>
    <submittedName>
        <fullName evidence="2">Paerucumarin biosynthesis protein PvcA</fullName>
    </submittedName>
    <submittedName>
        <fullName evidence="1">Pyoverdine/dityrosine biosynthesis protein</fullName>
    </submittedName>
</protein>
<dbReference type="eggNOG" id="COG3207">
    <property type="taxonomic scope" value="Bacteria"/>
</dbReference>
<dbReference type="EMBL" id="QORE01000397">
    <property type="protein sequence ID" value="RCI74316.1"/>
    <property type="molecule type" value="Genomic_DNA"/>
</dbReference>
<name>A0A072ZMQ5_PSEAI</name>
<evidence type="ECO:0000313" key="8">
    <source>
        <dbReference type="Proteomes" id="UP000194857"/>
    </source>
</evidence>
<organism evidence="2 11">
    <name type="scientific">Pseudomonas aeruginosa</name>
    <dbReference type="NCBI Taxonomy" id="287"/>
    <lineage>
        <taxon>Bacteria</taxon>
        <taxon>Pseudomonadati</taxon>
        <taxon>Pseudomonadota</taxon>
        <taxon>Gammaproteobacteria</taxon>
        <taxon>Pseudomonadales</taxon>
        <taxon>Pseudomonadaceae</taxon>
        <taxon>Pseudomonas</taxon>
    </lineage>
</organism>
<evidence type="ECO:0000313" key="10">
    <source>
        <dbReference type="Proteomes" id="UP000284767"/>
    </source>
</evidence>
<dbReference type="Proteomes" id="UP000253594">
    <property type="component" value="Unassembled WGS sequence"/>
</dbReference>
<reference evidence="6" key="9">
    <citation type="submission" date="2023-10" db="EMBL/GenBank/DDBJ databases">
        <title>Pathogen: clinical or host-associated sample.</title>
        <authorList>
            <person name="Hergert J."/>
            <person name="Casey R."/>
            <person name="Wagner J."/>
            <person name="Young E.L."/>
            <person name="Oakeson K.F."/>
        </authorList>
    </citation>
    <scope>NUCLEOTIDE SEQUENCE</scope>
    <source>
        <strain evidence="6">2021CK-01020</strain>
    </source>
</reference>
<reference evidence="3 8" key="3">
    <citation type="submission" date="2017-05" db="EMBL/GenBank/DDBJ databases">
        <authorList>
            <person name="Song R."/>
            <person name="Chenine A.L."/>
            <person name="Ruprecht R.M."/>
        </authorList>
    </citation>
    <scope>NUCLEOTIDE SEQUENCE [LARGE SCALE GENOMIC DNA]</scope>
    <source>
        <strain evidence="3 8">S567_C10_BS</strain>
    </source>
</reference>
<evidence type="ECO:0000313" key="9">
    <source>
        <dbReference type="Proteomes" id="UP000253594"/>
    </source>
</evidence>
<evidence type="ECO:0000313" key="2">
    <source>
        <dbReference type="EMBL" id="MZZ16745.1"/>
    </source>
</evidence>